<dbReference type="GeneID" id="117649365"/>
<dbReference type="GO" id="GO:0022857">
    <property type="term" value="F:transmembrane transporter activity"/>
    <property type="evidence" value="ECO:0007669"/>
    <property type="project" value="InterPro"/>
</dbReference>
<keyword evidence="6" id="KW-1185">Reference proteome</keyword>
<dbReference type="Gene3D" id="1.20.1250.20">
    <property type="entry name" value="MFS general substrate transporter like domains"/>
    <property type="match status" value="1"/>
</dbReference>
<dbReference type="InterPro" id="IPR036259">
    <property type="entry name" value="MFS_trans_sf"/>
</dbReference>
<sequence>MSNEFASCVAFFFKTISYVIAALGNSGWCMYLSSAVGGFGGMSSPLNRAIISETVPKNHIGKLFSILSAFMTAVPIAAGTAYTMLFNSTMDGFSGAVFLLSAALSAICCISLGAVSILTQLQNPHPYNLTNEDEVSEPTT</sequence>
<dbReference type="AlphaFoldDB" id="A0A6P8ZRW7"/>
<keyword evidence="4 5" id="KW-0472">Membrane</keyword>
<feature type="transmembrane region" description="Helical" evidence="5">
    <location>
        <begin position="97"/>
        <end position="118"/>
    </location>
</feature>
<dbReference type="RefSeq" id="XP_034247942.1">
    <property type="nucleotide sequence ID" value="XM_034392051.1"/>
</dbReference>
<dbReference type="KEGG" id="tpal:117649365"/>
<keyword evidence="2 5" id="KW-0812">Transmembrane</keyword>
<evidence type="ECO:0000256" key="5">
    <source>
        <dbReference type="SAM" id="Phobius"/>
    </source>
</evidence>
<reference evidence="7" key="1">
    <citation type="submission" date="2025-08" db="UniProtKB">
        <authorList>
            <consortium name="RefSeq"/>
        </authorList>
    </citation>
    <scope>IDENTIFICATION</scope>
    <source>
        <tissue evidence="7">Total insect</tissue>
    </source>
</reference>
<dbReference type="PANTHER" id="PTHR23507:SF39">
    <property type="entry name" value="GH23453P-RELATED"/>
    <property type="match status" value="1"/>
</dbReference>
<organism evidence="7">
    <name type="scientific">Thrips palmi</name>
    <name type="common">Melon thrips</name>
    <dbReference type="NCBI Taxonomy" id="161013"/>
    <lineage>
        <taxon>Eukaryota</taxon>
        <taxon>Metazoa</taxon>
        <taxon>Ecdysozoa</taxon>
        <taxon>Arthropoda</taxon>
        <taxon>Hexapoda</taxon>
        <taxon>Insecta</taxon>
        <taxon>Pterygota</taxon>
        <taxon>Neoptera</taxon>
        <taxon>Paraneoptera</taxon>
        <taxon>Thysanoptera</taxon>
        <taxon>Terebrantia</taxon>
        <taxon>Thripoidea</taxon>
        <taxon>Thripidae</taxon>
        <taxon>Thrips</taxon>
    </lineage>
</organism>
<dbReference type="Proteomes" id="UP000515158">
    <property type="component" value="Unplaced"/>
</dbReference>
<evidence type="ECO:0000256" key="2">
    <source>
        <dbReference type="ARBA" id="ARBA00022692"/>
    </source>
</evidence>
<dbReference type="GO" id="GO:0016020">
    <property type="term" value="C:membrane"/>
    <property type="evidence" value="ECO:0007669"/>
    <property type="project" value="UniProtKB-SubCell"/>
</dbReference>
<dbReference type="PANTHER" id="PTHR23507">
    <property type="entry name" value="ZGC:174356"/>
    <property type="match status" value="1"/>
</dbReference>
<name>A0A6P8ZRW7_THRPL</name>
<evidence type="ECO:0000256" key="3">
    <source>
        <dbReference type="ARBA" id="ARBA00022989"/>
    </source>
</evidence>
<proteinExistence type="predicted"/>
<keyword evidence="3 5" id="KW-1133">Transmembrane helix</keyword>
<evidence type="ECO:0000313" key="6">
    <source>
        <dbReference type="Proteomes" id="UP000515158"/>
    </source>
</evidence>
<evidence type="ECO:0000313" key="7">
    <source>
        <dbReference type="RefSeq" id="XP_034247942.1"/>
    </source>
</evidence>
<dbReference type="Pfam" id="PF07690">
    <property type="entry name" value="MFS_1"/>
    <property type="match status" value="1"/>
</dbReference>
<protein>
    <submittedName>
        <fullName evidence="7">Uncharacterized protein LOC117649365</fullName>
    </submittedName>
</protein>
<dbReference type="InterPro" id="IPR011701">
    <property type="entry name" value="MFS"/>
</dbReference>
<feature type="transmembrane region" description="Helical" evidence="5">
    <location>
        <begin position="63"/>
        <end position="85"/>
    </location>
</feature>
<gene>
    <name evidence="7" type="primary">LOC117649365</name>
</gene>
<dbReference type="SUPFAM" id="SSF103473">
    <property type="entry name" value="MFS general substrate transporter"/>
    <property type="match status" value="1"/>
</dbReference>
<dbReference type="OrthoDB" id="3026777at2759"/>
<dbReference type="InParanoid" id="A0A6P8ZRW7"/>
<accession>A0A6P8ZRW7</accession>
<evidence type="ECO:0000256" key="4">
    <source>
        <dbReference type="ARBA" id="ARBA00023136"/>
    </source>
</evidence>
<evidence type="ECO:0000256" key="1">
    <source>
        <dbReference type="ARBA" id="ARBA00004141"/>
    </source>
</evidence>
<comment type="subcellular location">
    <subcellularLocation>
        <location evidence="1">Membrane</location>
        <topology evidence="1">Multi-pass membrane protein</topology>
    </subcellularLocation>
</comment>